<dbReference type="Gene3D" id="3.10.450.50">
    <property type="match status" value="1"/>
</dbReference>
<comment type="caution">
    <text evidence="2">The sequence shown here is derived from an EMBL/GenBank/DDBJ whole genome shotgun (WGS) entry which is preliminary data.</text>
</comment>
<dbReference type="InterPro" id="IPR032710">
    <property type="entry name" value="NTF2-like_dom_sf"/>
</dbReference>
<evidence type="ECO:0000259" key="1">
    <source>
        <dbReference type="Pfam" id="PF12680"/>
    </source>
</evidence>
<dbReference type="EMBL" id="BMYZ01000001">
    <property type="protein sequence ID" value="GGY75418.1"/>
    <property type="molecule type" value="Genomic_DNA"/>
</dbReference>
<reference evidence="3" key="1">
    <citation type="journal article" date="2019" name="Int. J. Syst. Evol. Microbiol.">
        <title>The Global Catalogue of Microorganisms (GCM) 10K type strain sequencing project: providing services to taxonomists for standard genome sequencing and annotation.</title>
        <authorList>
            <consortium name="The Broad Institute Genomics Platform"/>
            <consortium name="The Broad Institute Genome Sequencing Center for Infectious Disease"/>
            <person name="Wu L."/>
            <person name="Ma J."/>
        </authorList>
    </citation>
    <scope>NUCLEOTIDE SEQUENCE [LARGE SCALE GENOMIC DNA]</scope>
    <source>
        <strain evidence="3">KCTC 32239</strain>
    </source>
</reference>
<dbReference type="Proteomes" id="UP000619761">
    <property type="component" value="Unassembled WGS sequence"/>
</dbReference>
<accession>A0ABQ3B1V3</accession>
<gene>
    <name evidence="2" type="ORF">GCM10011613_21160</name>
</gene>
<evidence type="ECO:0000313" key="2">
    <source>
        <dbReference type="EMBL" id="GGY75418.1"/>
    </source>
</evidence>
<dbReference type="Pfam" id="PF12680">
    <property type="entry name" value="SnoaL_2"/>
    <property type="match status" value="1"/>
</dbReference>
<dbReference type="SUPFAM" id="SSF54427">
    <property type="entry name" value="NTF2-like"/>
    <property type="match status" value="1"/>
</dbReference>
<dbReference type="RefSeq" id="WP_189418156.1">
    <property type="nucleotide sequence ID" value="NZ_BMYZ01000001.1"/>
</dbReference>
<dbReference type="InterPro" id="IPR037401">
    <property type="entry name" value="SnoaL-like"/>
</dbReference>
<proteinExistence type="predicted"/>
<organism evidence="2 3">
    <name type="scientific">Cellvibrio zantedeschiae</name>
    <dbReference type="NCBI Taxonomy" id="1237077"/>
    <lineage>
        <taxon>Bacteria</taxon>
        <taxon>Pseudomonadati</taxon>
        <taxon>Pseudomonadota</taxon>
        <taxon>Gammaproteobacteria</taxon>
        <taxon>Cellvibrionales</taxon>
        <taxon>Cellvibrionaceae</taxon>
        <taxon>Cellvibrio</taxon>
    </lineage>
</organism>
<feature type="domain" description="SnoaL-like" evidence="1">
    <location>
        <begin position="20"/>
        <end position="119"/>
    </location>
</feature>
<protein>
    <submittedName>
        <fullName evidence="2">Transcriptional regulator</fullName>
    </submittedName>
</protein>
<sequence length="154" mass="17724">MELQQANQSTSSLFDIAQFRQIYKKFNADTVRKLPDIYSPTIIFKDPVHQINGIAELSDYFASLCNPEMQCEFEITNEIASDNQAFFQWKMHYQHPRLKAGTPLILDGGTLIKFNTKIVYHEDFYDMGAMIYQHIPILGWAVKKINARIAGQSS</sequence>
<keyword evidence="3" id="KW-1185">Reference proteome</keyword>
<evidence type="ECO:0000313" key="3">
    <source>
        <dbReference type="Proteomes" id="UP000619761"/>
    </source>
</evidence>
<name>A0ABQ3B1V3_9GAMM</name>